<sequence length="484" mass="54458">MQKLVLIHGAFGDYTEFDKIIPLLETEYEIEAFQIPHHGDYQVSKVEFEINALVKDFLKFLNKIGPAYVYGFSLGGYLAIAAAQKDETNFKGIITQGTKFDWSEESAKRETANMNVEFLSTKAEGFYNYLDQLHGDYLPELLKKTTDFMTKLGKNPLISQKSVEKITIPVRLTRGGKDKMVSKDETLNINEGLQFGNNFEIPSLIHPLGFIPPKHIARLISIHLDSLKYQWASTPFGKMAYEIIGEIQSETETVVLFLHEAIGSIAQWQKFPKHLCSELNLPGIAIEFPGYGFSESEDKIRDAKYLHEFALDYLPAFIEAIQLKNPLLIVGHSDGGTNALLYSAKYPSNVKGIVTMAAHYINEEETKAGIQPAIDAWKAGKLKGLEFFHGEKTERLFFAWANTWLKPDFNEWDISEDIKGNSVPALIIQGSNDQYGTDQQVNGIVDLLENAEGCFIEDCGHAPHLEKEGVVIAKINDFWLGIYT</sequence>
<keyword evidence="3" id="KW-1185">Reference proteome</keyword>
<evidence type="ECO:0000313" key="2">
    <source>
        <dbReference type="EMBL" id="RYM33310.1"/>
    </source>
</evidence>
<dbReference type="GO" id="GO:0016787">
    <property type="term" value="F:hydrolase activity"/>
    <property type="evidence" value="ECO:0007669"/>
    <property type="project" value="UniProtKB-KW"/>
</dbReference>
<dbReference type="InterPro" id="IPR000073">
    <property type="entry name" value="AB_hydrolase_1"/>
</dbReference>
<evidence type="ECO:0000259" key="1">
    <source>
        <dbReference type="Pfam" id="PF00561"/>
    </source>
</evidence>
<name>A0A4Q4KKB4_9FLAO</name>
<comment type="caution">
    <text evidence="2">The sequence shown here is derived from an EMBL/GenBank/DDBJ whole genome shotgun (WGS) entry which is preliminary data.</text>
</comment>
<keyword evidence="2" id="KW-0378">Hydrolase</keyword>
<dbReference type="OrthoDB" id="135231at2"/>
<accession>A0A4Q4KKB4</accession>
<dbReference type="GO" id="GO:0016020">
    <property type="term" value="C:membrane"/>
    <property type="evidence" value="ECO:0007669"/>
    <property type="project" value="TreeGrafter"/>
</dbReference>
<dbReference type="AlphaFoldDB" id="A0A4Q4KKB4"/>
<dbReference type="Proteomes" id="UP000293952">
    <property type="component" value="Unassembled WGS sequence"/>
</dbReference>
<dbReference type="RefSeq" id="WP_130093771.1">
    <property type="nucleotide sequence ID" value="NZ_SETE01000004.1"/>
</dbReference>
<feature type="domain" description="AB hydrolase-1" evidence="1">
    <location>
        <begin position="254"/>
        <end position="377"/>
    </location>
</feature>
<gene>
    <name evidence="2" type="ORF">ERX46_10220</name>
</gene>
<dbReference type="EMBL" id="SETE01000004">
    <property type="protein sequence ID" value="RYM33310.1"/>
    <property type="molecule type" value="Genomic_DNA"/>
</dbReference>
<feature type="domain" description="AB hydrolase-1" evidence="1">
    <location>
        <begin position="4"/>
        <end position="205"/>
    </location>
</feature>
<organism evidence="2 3">
    <name type="scientific">Brumimicrobium glaciale</name>
    <dbReference type="NCBI Taxonomy" id="200475"/>
    <lineage>
        <taxon>Bacteria</taxon>
        <taxon>Pseudomonadati</taxon>
        <taxon>Bacteroidota</taxon>
        <taxon>Flavobacteriia</taxon>
        <taxon>Flavobacteriales</taxon>
        <taxon>Crocinitomicaceae</taxon>
        <taxon>Brumimicrobium</taxon>
    </lineage>
</organism>
<dbReference type="InterPro" id="IPR050266">
    <property type="entry name" value="AB_hydrolase_sf"/>
</dbReference>
<dbReference type="SUPFAM" id="SSF53474">
    <property type="entry name" value="alpha/beta-Hydrolases"/>
    <property type="match status" value="2"/>
</dbReference>
<dbReference type="Pfam" id="PF00561">
    <property type="entry name" value="Abhydrolase_1"/>
    <property type="match status" value="2"/>
</dbReference>
<dbReference type="PANTHER" id="PTHR43798:SF33">
    <property type="entry name" value="HYDROLASE, PUTATIVE (AFU_ORTHOLOGUE AFUA_2G14860)-RELATED"/>
    <property type="match status" value="1"/>
</dbReference>
<dbReference type="PANTHER" id="PTHR43798">
    <property type="entry name" value="MONOACYLGLYCEROL LIPASE"/>
    <property type="match status" value="1"/>
</dbReference>
<dbReference type="Gene3D" id="3.40.50.1820">
    <property type="entry name" value="alpha/beta hydrolase"/>
    <property type="match status" value="2"/>
</dbReference>
<reference evidence="2 3" key="1">
    <citation type="submission" date="2019-02" db="EMBL/GenBank/DDBJ databases">
        <title>Genome sequence of the sea-ice species Brumimicrobium glaciale.</title>
        <authorList>
            <person name="Bowman J.P."/>
        </authorList>
    </citation>
    <scope>NUCLEOTIDE SEQUENCE [LARGE SCALE GENOMIC DNA]</scope>
    <source>
        <strain evidence="2 3">IC156</strain>
    </source>
</reference>
<protein>
    <submittedName>
        <fullName evidence="2">Alpha/beta fold hydrolase</fullName>
    </submittedName>
</protein>
<dbReference type="InterPro" id="IPR029058">
    <property type="entry name" value="AB_hydrolase_fold"/>
</dbReference>
<evidence type="ECO:0000313" key="3">
    <source>
        <dbReference type="Proteomes" id="UP000293952"/>
    </source>
</evidence>
<proteinExistence type="predicted"/>